<dbReference type="SUPFAM" id="SSF55048">
    <property type="entry name" value="Probable ACP-binding domain of malonyl-CoA ACP transacylase"/>
    <property type="match status" value="1"/>
</dbReference>
<feature type="compositionally biased region" description="Low complexity" evidence="7">
    <location>
        <begin position="1827"/>
        <end position="1839"/>
    </location>
</feature>
<dbReference type="InterPro" id="IPR001227">
    <property type="entry name" value="Ac_transferase_dom_sf"/>
</dbReference>
<feature type="signal peptide" evidence="8">
    <location>
        <begin position="1"/>
        <end position="28"/>
    </location>
</feature>
<dbReference type="InterPro" id="IPR016036">
    <property type="entry name" value="Malonyl_transacylase_ACP-bd"/>
</dbReference>
<dbReference type="SUPFAM" id="SSF52151">
    <property type="entry name" value="FabD/lysophospholipase-like"/>
    <property type="match status" value="1"/>
</dbReference>
<comment type="caution">
    <text evidence="12">The sequence shown here is derived from an EMBL/GenBank/DDBJ whole genome shotgun (WGS) entry which is preliminary data.</text>
</comment>
<dbReference type="Gene3D" id="3.40.47.10">
    <property type="match status" value="1"/>
</dbReference>
<keyword evidence="8" id="KW-0732">Signal</keyword>
<gene>
    <name evidence="12" type="ORF">ED733_006289</name>
</gene>
<feature type="active site" description="Proton donor; for dehydratase activity" evidence="6">
    <location>
        <position position="1553"/>
    </location>
</feature>
<dbReference type="PROSITE" id="PS52004">
    <property type="entry name" value="KS3_2"/>
    <property type="match status" value="1"/>
</dbReference>
<dbReference type="InterPro" id="IPR029063">
    <property type="entry name" value="SAM-dependent_MTases_sf"/>
</dbReference>
<evidence type="ECO:0000259" key="11">
    <source>
        <dbReference type="PROSITE" id="PS52019"/>
    </source>
</evidence>
<dbReference type="Gene3D" id="3.30.70.3290">
    <property type="match status" value="1"/>
</dbReference>
<dbReference type="Pfam" id="PF00109">
    <property type="entry name" value="ketoacyl-synt"/>
    <property type="match status" value="1"/>
</dbReference>
<feature type="region of interest" description="N-terminal hotdog fold" evidence="6">
    <location>
        <begin position="1337"/>
        <end position="1468"/>
    </location>
</feature>
<dbReference type="Pfam" id="PF02801">
    <property type="entry name" value="Ketoacyl-synt_C"/>
    <property type="match status" value="1"/>
</dbReference>
<feature type="domain" description="PKS/mFAS DH" evidence="11">
    <location>
        <begin position="1337"/>
        <end position="1642"/>
    </location>
</feature>
<evidence type="ECO:0000256" key="5">
    <source>
        <dbReference type="ARBA" id="ARBA00023315"/>
    </source>
</evidence>
<evidence type="ECO:0000256" key="7">
    <source>
        <dbReference type="SAM" id="MobiDB-lite"/>
    </source>
</evidence>
<dbReference type="Pfam" id="PF16073">
    <property type="entry name" value="SAT"/>
    <property type="match status" value="1"/>
</dbReference>
<keyword evidence="3" id="KW-0808">Transferase</keyword>
<dbReference type="SMART" id="SM00827">
    <property type="entry name" value="PKS_AT"/>
    <property type="match status" value="1"/>
</dbReference>
<keyword evidence="2" id="KW-0597">Phosphoprotein</keyword>
<evidence type="ECO:0000256" key="8">
    <source>
        <dbReference type="SAM" id="SignalP"/>
    </source>
</evidence>
<dbReference type="CDD" id="cd02440">
    <property type="entry name" value="AdoMet_MTases"/>
    <property type="match status" value="1"/>
</dbReference>
<reference evidence="13" key="1">
    <citation type="submission" date="2018-12" db="EMBL/GenBank/DDBJ databases">
        <title>The complete genome of Metarhizium rileyi, a key fungal pathogen of Lepidoptera.</title>
        <authorList>
            <person name="Binneck E."/>
            <person name="Lastra C.C.L."/>
            <person name="Sosa-Gomez D.R."/>
        </authorList>
    </citation>
    <scope>NUCLEOTIDE SEQUENCE [LARGE SCALE GENOMIC DNA]</scope>
    <source>
        <strain evidence="13">Cep018-CH2</strain>
    </source>
</reference>
<feature type="compositionally biased region" description="Basic and acidic residues" evidence="7">
    <location>
        <begin position="1841"/>
        <end position="1850"/>
    </location>
</feature>
<evidence type="ECO:0000313" key="13">
    <source>
        <dbReference type="Proteomes" id="UP000317257"/>
    </source>
</evidence>
<feature type="domain" description="Carrier" evidence="9">
    <location>
        <begin position="1717"/>
        <end position="1791"/>
    </location>
</feature>
<dbReference type="InterPro" id="IPR050444">
    <property type="entry name" value="Polyketide_Synthase"/>
</dbReference>
<dbReference type="CDD" id="cd00833">
    <property type="entry name" value="PKS"/>
    <property type="match status" value="1"/>
</dbReference>
<dbReference type="PANTHER" id="PTHR45681:SF6">
    <property type="entry name" value="POLYKETIDE SYNTHASE 37"/>
    <property type="match status" value="1"/>
</dbReference>
<dbReference type="InterPro" id="IPR014043">
    <property type="entry name" value="Acyl_transferase_dom"/>
</dbReference>
<dbReference type="InterPro" id="IPR032088">
    <property type="entry name" value="SAT"/>
</dbReference>
<keyword evidence="5" id="KW-0012">Acyltransferase</keyword>
<dbReference type="PANTHER" id="PTHR45681">
    <property type="entry name" value="POLYKETIDE SYNTHASE 44-RELATED"/>
    <property type="match status" value="1"/>
</dbReference>
<dbReference type="InterPro" id="IPR006162">
    <property type="entry name" value="Ppantetheine_attach_site"/>
</dbReference>
<evidence type="ECO:0000313" key="12">
    <source>
        <dbReference type="EMBL" id="TWU77401.1"/>
    </source>
</evidence>
<organism evidence="12 13">
    <name type="scientific">Metarhizium rileyi (strain RCEF 4871)</name>
    <name type="common">Nomuraea rileyi</name>
    <dbReference type="NCBI Taxonomy" id="1649241"/>
    <lineage>
        <taxon>Eukaryota</taxon>
        <taxon>Fungi</taxon>
        <taxon>Dikarya</taxon>
        <taxon>Ascomycota</taxon>
        <taxon>Pezizomycotina</taxon>
        <taxon>Sordariomycetes</taxon>
        <taxon>Hypocreomycetidae</taxon>
        <taxon>Hypocreales</taxon>
        <taxon>Clavicipitaceae</taxon>
        <taxon>Metarhizium</taxon>
    </lineage>
</organism>
<dbReference type="Gene3D" id="3.40.50.150">
    <property type="entry name" value="Vaccinia Virus protein VP39"/>
    <property type="match status" value="1"/>
</dbReference>
<dbReference type="InterPro" id="IPR009081">
    <property type="entry name" value="PP-bd_ACP"/>
</dbReference>
<evidence type="ECO:0000256" key="1">
    <source>
        <dbReference type="ARBA" id="ARBA00022450"/>
    </source>
</evidence>
<dbReference type="SUPFAM" id="SSF51735">
    <property type="entry name" value="NAD(P)-binding Rossmann-fold domains"/>
    <property type="match status" value="1"/>
</dbReference>
<proteinExistence type="predicted"/>
<evidence type="ECO:0000256" key="6">
    <source>
        <dbReference type="PROSITE-ProRule" id="PRU01363"/>
    </source>
</evidence>
<dbReference type="SMART" id="SM00823">
    <property type="entry name" value="PKS_PP"/>
    <property type="match status" value="1"/>
</dbReference>
<dbReference type="PROSITE" id="PS52019">
    <property type="entry name" value="PKS_MFAS_DH"/>
    <property type="match status" value="1"/>
</dbReference>
<dbReference type="InterPro" id="IPR049900">
    <property type="entry name" value="PKS_mFAS_DH"/>
</dbReference>
<feature type="region of interest" description="Disordered" evidence="7">
    <location>
        <begin position="1814"/>
        <end position="1850"/>
    </location>
</feature>
<dbReference type="InterPro" id="IPR036291">
    <property type="entry name" value="NAD(P)-bd_dom_sf"/>
</dbReference>
<evidence type="ECO:0000259" key="10">
    <source>
        <dbReference type="PROSITE" id="PS52004"/>
    </source>
</evidence>
<dbReference type="Gene3D" id="1.10.1200.10">
    <property type="entry name" value="ACP-like"/>
    <property type="match status" value="1"/>
</dbReference>
<feature type="active site" description="Proton acceptor; for dehydratase activity" evidence="6">
    <location>
        <position position="1369"/>
    </location>
</feature>
<evidence type="ECO:0000256" key="2">
    <source>
        <dbReference type="ARBA" id="ARBA00022553"/>
    </source>
</evidence>
<dbReference type="Gene3D" id="3.40.50.720">
    <property type="entry name" value="NAD(P)-binding Rossmann-like Domain"/>
    <property type="match status" value="1"/>
</dbReference>
<protein>
    <submittedName>
        <fullName evidence="12">Putative PKS-like protein biosynthetic cluster</fullName>
    </submittedName>
</protein>
<dbReference type="InterPro" id="IPR016035">
    <property type="entry name" value="Acyl_Trfase/lysoPLipase"/>
</dbReference>
<accession>A0A5C6GM84</accession>
<feature type="domain" description="Ketosynthase family 3 (KS3)" evidence="10">
    <location>
        <begin position="396"/>
        <end position="827"/>
    </location>
</feature>
<dbReference type="InterPro" id="IPR013217">
    <property type="entry name" value="Methyltransf_12"/>
</dbReference>
<feature type="region of interest" description="C-terminal hotdog fold" evidence="6">
    <location>
        <begin position="1496"/>
        <end position="1642"/>
    </location>
</feature>
<dbReference type="InterPro" id="IPR016039">
    <property type="entry name" value="Thiolase-like"/>
</dbReference>
<feature type="chain" id="PRO_5022743645" evidence="8">
    <location>
        <begin position="29"/>
        <end position="2692"/>
    </location>
</feature>
<dbReference type="PROSITE" id="PS50075">
    <property type="entry name" value="CARRIER"/>
    <property type="match status" value="1"/>
</dbReference>
<dbReference type="Gene3D" id="3.10.129.110">
    <property type="entry name" value="Polyketide synthase dehydratase"/>
    <property type="match status" value="1"/>
</dbReference>
<dbReference type="InterPro" id="IPR041068">
    <property type="entry name" value="HTH_51"/>
</dbReference>
<dbReference type="InterPro" id="IPR014030">
    <property type="entry name" value="Ketoacyl_synth_N"/>
</dbReference>
<dbReference type="GO" id="GO:0016746">
    <property type="term" value="F:acyltransferase activity"/>
    <property type="evidence" value="ECO:0007669"/>
    <property type="project" value="UniProtKB-KW"/>
</dbReference>
<dbReference type="Pfam" id="PF18558">
    <property type="entry name" value="HTH_51"/>
    <property type="match status" value="1"/>
</dbReference>
<dbReference type="InterPro" id="IPR014031">
    <property type="entry name" value="Ketoacyl_synth_C"/>
</dbReference>
<dbReference type="Pfam" id="PF08242">
    <property type="entry name" value="Methyltransf_12"/>
    <property type="match status" value="1"/>
</dbReference>
<dbReference type="Pfam" id="PF07993">
    <property type="entry name" value="NAD_binding_4"/>
    <property type="match status" value="1"/>
</dbReference>
<evidence type="ECO:0000256" key="4">
    <source>
        <dbReference type="ARBA" id="ARBA00023268"/>
    </source>
</evidence>
<evidence type="ECO:0000259" key="9">
    <source>
        <dbReference type="PROSITE" id="PS50075"/>
    </source>
</evidence>
<dbReference type="SUPFAM" id="SSF53901">
    <property type="entry name" value="Thiolase-like"/>
    <property type="match status" value="1"/>
</dbReference>
<dbReference type="EMBL" id="SBHS01000003">
    <property type="protein sequence ID" value="TWU77401.1"/>
    <property type="molecule type" value="Genomic_DNA"/>
</dbReference>
<name>A0A5C6GM84_METRR</name>
<dbReference type="SUPFAM" id="SSF53335">
    <property type="entry name" value="S-adenosyl-L-methionine-dependent methyltransferases"/>
    <property type="match status" value="1"/>
</dbReference>
<keyword evidence="1" id="KW-0596">Phosphopantetheine</keyword>
<dbReference type="SUPFAM" id="SSF47336">
    <property type="entry name" value="ACP-like"/>
    <property type="match status" value="1"/>
</dbReference>
<dbReference type="Gene3D" id="3.40.366.10">
    <property type="entry name" value="Malonyl-Coenzyme A Acyl Carrier Protein, domain 2"/>
    <property type="match status" value="2"/>
</dbReference>
<dbReference type="Pfam" id="PF00550">
    <property type="entry name" value="PP-binding"/>
    <property type="match status" value="1"/>
</dbReference>
<dbReference type="SMART" id="SM00825">
    <property type="entry name" value="PKS_KS"/>
    <property type="match status" value="1"/>
</dbReference>
<keyword evidence="4" id="KW-0511">Multifunctional enzyme</keyword>
<dbReference type="InterPro" id="IPR013120">
    <property type="entry name" value="FAR_NAD-bd"/>
</dbReference>
<dbReference type="InterPro" id="IPR036736">
    <property type="entry name" value="ACP-like_sf"/>
</dbReference>
<dbReference type="GO" id="GO:0031177">
    <property type="term" value="F:phosphopantetheine binding"/>
    <property type="evidence" value="ECO:0007669"/>
    <property type="project" value="InterPro"/>
</dbReference>
<dbReference type="Proteomes" id="UP000317257">
    <property type="component" value="Unassembled WGS sequence"/>
</dbReference>
<sequence>MANNERKTADSSMLLLFGSLALSFDASSLDHVYKTLTESRHNAWIVDTIRGLPDDCKTALTALPSLHQTTGQLAGKQLLQLGETFSSGRPLDTAFPLSNTLLIPLAVAAQLAQYTEFKRNESLEKNASRVDNDDWLKPVPGVETLGLCTGMLGAFAVSSSNNMVEFQRHGAAAIRLGLLIGLAVDNLDIASGRGRYKSLSIAWNSTGGGKEDVAGVLADFDQAYISVYYDKNRVTVTTCADTISDLIRRLQAAGHSVSEIGLHGRFHFEGNRSIMDDLIAFCNVHDSFQFSKASTSETSLAIPTRSNDSDASLLKDSAGLHVHALRSILIEPPRWFDAFSAATVARKDGNNTTQIVDFGPERSVPPSLASKISSLTAAGVSGALRPERRSGRTSLDNDIAVIGMSCKVPGADNLDEFWELLVSGQSQHREIGVGSGPGDRFCFDDGPFRTASDSNMKRKWFANLLDGHDQFDHRFFKKTARESASMDPQQRHMLQAAYQAVEQSGYFQAEYMHGRAANNIGCFVGVCLSDYDNNVASHAANAFTATGNLQGFISGKVSHFFGWTGPGLTINTACSSSLVAVHQACQSILGGECEAALAGGSHLMTSAKWFQNLAAGSFLSPTGQCKPFDAKADGYCRGEGVGAVFLKKMSKAMADGDPILGVIAASGVQQNENCTPIFVPNVPSLGDLFTTVLGKARVKPSEISVVEAHGTGTAVGDPAEYDSIRTVLGGPNRGPGNQLMLSSVKGLVGHMECTSGVIGLIKVLLMMNRGTLPPQASFDTLSPSLGAKPTDQIYIPTRAKAWDVDFRAALLNNYGASGSNASAVILQAPSLDRAQLELRNAAVTVPVGLKCPFLVSGSDQKSLRRYVAAFRSYLSRSSKSVSLANLSFNLAHQSNRALDSRFICTARSVEDLDQTLSAFENTDTNTNTNINDVGSKEPAVVLCFGGQISSHVGLSRQLYDSVAILRRHLDHVNTVAQSLGCSSIFPGIFQRTPMADTVQLQVTLFATQYASARSWIDCGIKPAALLGHSFGELTALCVSQILSLEDTVKLIIRRATLVRDAWGPDKGAMMAIEADLGDVKQLLIESNGAHSERPATIACYNGPRSFTLAGSTVAIDAVATQLEARPQGQSTIKSKKLNVTNAFHSVLVDGIYDDLKRAAHGLRFRKPTIALEFATEKGTEGGKLTAQYVADHMRNPVRFHHAAERLAKQYLGSACVFLEAGANSTITSMASRALVDIKGTTLSFHGVNIANCDDGWDKLTDTVVSLWKVGLPVQHWGHHAAQRRYQPDLQSLILPPYQFDPTSRHWMELRVPPKVQLPAEVGAGAADSNSQQPEGLLTFHGFQDGTTQKQALFRINTADKRYQKMLSGHVTMQTAPILSATLQIGFVIDAIGTVCPEYQATKLQPQIQDVRYHSPVCANSARKTWVEVTKGADATDWRFEVFSTANKCKKQVHMVHTTGIILFSSSDNGSLKRELVRFERLFGHGRAIELLQSAQADEVFGNKTIYRIFSDIVDYGDEFRGMQKMAGRGNETAGHVVRLNSDPDVWFDAHLADTFCQLGGLWINCMQDRGRNHVYLANGIDQWMRLHPTDKRPREFDAFALHHRPSDQLSLTDVFVFDAETGNLVEAILGIAYVKISKGSMEKLLMRLSSGEPSPVISGAVESPAPTAVATMTQTSAASAEVYESTKHLASDVQQTSETASRSLTAKEPKIGNNTLLELALKVKAVIAELSGLEVAEINDESELADLGIDSLVGMEMVNDIESTLSVKLPYAEISVVTDMPGLMRCVFGAMGIDTNESSIEGVIDEDSDGADIISFGTSSDGGDGTGNISSSSSTAATESEIDKNEQREDAGELDLRFSTVMEAFREIKTGTDSRVAKMGQTHYVNSALPLENKLTVALVIEAFETLGAGFRDTHPGKRLSRIPHGKEHQRFVTYLYEMLEKETQIVKLDGDVITRTAVPLPQHHSKELRDQLLRDMPDQDSATKLTYYAGENLGRILSGETDGVKVIFGSNEGRELVSHWYAEWPLNRVLISQMEEFFACLSRKLLAMPEECRPSASRPLRILEMGAGTGGTTKRIVPLLAQLKVPVEYTFTDLAPSFVSAARKSLGKQYPWMKFRAHDIEKAPSQDLEATQHFIIASNAVHATRSLGVSTRNIRKALRRDGFLVMMEMTRTPYWVDLIFGLFEGWWLFEDGRQHALTHELRWEKELHAAGYGQVDWTEGERSETQIQKVIVAAANSANRCERSLRNIHRAGEQIARQYIGGASADCASREQLVTTYVRGLTQGFEDSILKSATATSISQVRPEAKCILITGGTGGLGAHLVAEAALRFDVKRVVCLNRPNKQQKARERQMQALHKRGIQLSPQKLAKIDVLEADLTQPTNLGVSDDDYESLLRDVTHIVHNAWLMHSKWPVKRFEPQLRIMANMLSLASNISARRPRNCLVTFEFVSSIATIGHHPIWTGSPVVLEERVPVESVLPTGYGEAKYICERMLDATLHRFPERFRAAAVRLGQIAGSSINGHWNPMEHVSFLLKSSQTIGALPDLPGSMGWTPADELAATLLEILTQPEDVALHPIYHIENPIRQPWSETMSVLASALVPEHATPLGIIAFEDWIDSVRKWPIREDNTAQGANPAYLLVDFLDTNFVRMSCGGLLMGTAKAREHSPTLAALGPVTDDLIRLYIKSWVDMGFLA</sequence>
<dbReference type="Pfam" id="PF00698">
    <property type="entry name" value="Acyl_transf_1"/>
    <property type="match status" value="1"/>
</dbReference>
<evidence type="ECO:0000256" key="3">
    <source>
        <dbReference type="ARBA" id="ARBA00022679"/>
    </source>
</evidence>
<dbReference type="InterPro" id="IPR042104">
    <property type="entry name" value="PKS_dehydratase_sf"/>
</dbReference>
<dbReference type="GO" id="GO:0044550">
    <property type="term" value="P:secondary metabolite biosynthetic process"/>
    <property type="evidence" value="ECO:0007669"/>
    <property type="project" value="UniProtKB-ARBA"/>
</dbReference>
<dbReference type="PROSITE" id="PS00012">
    <property type="entry name" value="PHOSPHOPANTETHEINE"/>
    <property type="match status" value="1"/>
</dbReference>
<dbReference type="InterPro" id="IPR020806">
    <property type="entry name" value="PKS_PP-bd"/>
</dbReference>
<dbReference type="InterPro" id="IPR020841">
    <property type="entry name" value="PKS_Beta-ketoAc_synthase_dom"/>
</dbReference>